<comment type="subcellular location">
    <subcellularLocation>
        <location evidence="1">Cell outer membrane</location>
    </subcellularLocation>
</comment>
<dbReference type="eggNOG" id="COG3047">
    <property type="taxonomic scope" value="Bacteria"/>
</dbReference>
<proteinExistence type="predicted"/>
<sequence>MQAQCVHGGRPRSTASSSPMKKNLLALAALCVLTSGAAHAQAADGQGPWMVRARAVHLDSANKDSTGLGLSINNKTIPEVDISYFFDKNIAAELVLTVPQKQDVRSSALGAQIGTLKHLPPSLMVQYHFDAPGFRPYVGAGINYTRFSSVRLPAGVSIDKSSWGGALQVGVDIPLTKNLSLNFDIKKVYIRTDVAANGAKLGTLKIDPVLAGVGLGWRF</sequence>
<gene>
    <name evidence="3" type="ordered locus">Aave_3094</name>
</gene>
<dbReference type="Pfam" id="PF03922">
    <property type="entry name" value="OmpW"/>
    <property type="match status" value="1"/>
</dbReference>
<dbReference type="AlphaFoldDB" id="A1TRS0"/>
<dbReference type="SUPFAM" id="SSF56925">
    <property type="entry name" value="OMPA-like"/>
    <property type="match status" value="1"/>
</dbReference>
<protein>
    <submittedName>
        <fullName evidence="3">OmpW family protein</fullName>
    </submittedName>
</protein>
<reference evidence="3 4" key="1">
    <citation type="submission" date="2006-12" db="EMBL/GenBank/DDBJ databases">
        <title>Complete sequence of Acidovorax avenae subsp. citrulli AAC00-1.</title>
        <authorList>
            <consortium name="US DOE Joint Genome Institute"/>
            <person name="Copeland A."/>
            <person name="Lucas S."/>
            <person name="Lapidus A."/>
            <person name="Barry K."/>
            <person name="Detter J.C."/>
            <person name="Glavina del Rio T."/>
            <person name="Dalin E."/>
            <person name="Tice H."/>
            <person name="Pitluck S."/>
            <person name="Kiss H."/>
            <person name="Brettin T."/>
            <person name="Bruce D."/>
            <person name="Han C."/>
            <person name="Tapia R."/>
            <person name="Gilna P."/>
            <person name="Schmutz J."/>
            <person name="Larimer F."/>
            <person name="Land M."/>
            <person name="Hauser L."/>
            <person name="Kyrpides N."/>
            <person name="Kim E."/>
            <person name="Stahl D."/>
            <person name="Richardson P."/>
        </authorList>
    </citation>
    <scope>NUCLEOTIDE SEQUENCE [LARGE SCALE GENOMIC DNA]</scope>
    <source>
        <strain evidence="3 4">AAC00-1</strain>
    </source>
</reference>
<dbReference type="HOGENOM" id="CLU_042505_0_1_4"/>
<evidence type="ECO:0000256" key="2">
    <source>
        <dbReference type="SAM" id="SignalP"/>
    </source>
</evidence>
<dbReference type="KEGG" id="aav:Aave_3094"/>
<dbReference type="InterPro" id="IPR005618">
    <property type="entry name" value="OMPW"/>
</dbReference>
<dbReference type="Proteomes" id="UP000002596">
    <property type="component" value="Chromosome"/>
</dbReference>
<dbReference type="PANTHER" id="PTHR36920:SF1">
    <property type="entry name" value="OUTER MEMBRANE PROTEIN W"/>
    <property type="match status" value="1"/>
</dbReference>
<dbReference type="Gene3D" id="2.40.160.20">
    <property type="match status" value="1"/>
</dbReference>
<accession>A1TRS0</accession>
<evidence type="ECO:0000313" key="4">
    <source>
        <dbReference type="Proteomes" id="UP000002596"/>
    </source>
</evidence>
<keyword evidence="2" id="KW-0732">Signal</keyword>
<dbReference type="GO" id="GO:0055085">
    <property type="term" value="P:transmembrane transport"/>
    <property type="evidence" value="ECO:0007669"/>
    <property type="project" value="TreeGrafter"/>
</dbReference>
<dbReference type="STRING" id="397945.Aave_3094"/>
<feature type="chain" id="PRO_5002638382" evidence="2">
    <location>
        <begin position="41"/>
        <end position="219"/>
    </location>
</feature>
<dbReference type="EMBL" id="CP000512">
    <property type="protein sequence ID" value="ABM33658.1"/>
    <property type="molecule type" value="Genomic_DNA"/>
</dbReference>
<feature type="signal peptide" evidence="2">
    <location>
        <begin position="1"/>
        <end position="40"/>
    </location>
</feature>
<name>A1TRS0_PARC0</name>
<evidence type="ECO:0000256" key="1">
    <source>
        <dbReference type="ARBA" id="ARBA00004442"/>
    </source>
</evidence>
<dbReference type="GO" id="GO:0009279">
    <property type="term" value="C:cell outer membrane"/>
    <property type="evidence" value="ECO:0007669"/>
    <property type="project" value="UniProtKB-SubCell"/>
</dbReference>
<evidence type="ECO:0000313" key="3">
    <source>
        <dbReference type="EMBL" id="ABM33658.1"/>
    </source>
</evidence>
<dbReference type="PANTHER" id="PTHR36920">
    <property type="match status" value="1"/>
</dbReference>
<dbReference type="InterPro" id="IPR011250">
    <property type="entry name" value="OMP/PagP_B-barrel"/>
</dbReference>
<organism evidence="3 4">
    <name type="scientific">Paracidovorax citrulli (strain AAC00-1)</name>
    <name type="common">Acidovorax citrulli</name>
    <dbReference type="NCBI Taxonomy" id="397945"/>
    <lineage>
        <taxon>Bacteria</taxon>
        <taxon>Pseudomonadati</taxon>
        <taxon>Pseudomonadota</taxon>
        <taxon>Betaproteobacteria</taxon>
        <taxon>Burkholderiales</taxon>
        <taxon>Comamonadaceae</taxon>
        <taxon>Paracidovorax</taxon>
    </lineage>
</organism>